<gene>
    <name evidence="12" type="ORF">HY57_00905</name>
</gene>
<proteinExistence type="inferred from homology"/>
<keyword evidence="6" id="KW-0997">Cell inner membrane</keyword>
<dbReference type="GO" id="GO:0005886">
    <property type="term" value="C:plasma membrane"/>
    <property type="evidence" value="ECO:0007669"/>
    <property type="project" value="UniProtKB-SubCell"/>
</dbReference>
<evidence type="ECO:0000313" key="13">
    <source>
        <dbReference type="Proteomes" id="UP000027987"/>
    </source>
</evidence>
<dbReference type="GO" id="GO:0015220">
    <property type="term" value="F:choline transmembrane transporter activity"/>
    <property type="evidence" value="ECO:0007669"/>
    <property type="project" value="TreeGrafter"/>
</dbReference>
<dbReference type="STRING" id="1217721.HY57_00905"/>
<evidence type="ECO:0000256" key="7">
    <source>
        <dbReference type="ARBA" id="ARBA00022692"/>
    </source>
</evidence>
<comment type="subunit">
    <text evidence="2">Forms a complex with MdtJ.</text>
</comment>
<reference evidence="12 13" key="1">
    <citation type="submission" date="2014-07" db="EMBL/GenBank/DDBJ databases">
        <title>Complete Genome Sequence of Dyella japonica Strain A8 Isolated from Malaysian Tropical Soil.</title>
        <authorList>
            <person name="Hui R.K.H."/>
            <person name="Chen J.-W."/>
            <person name="Chan K.-G."/>
            <person name="Leung F.C.C."/>
        </authorList>
    </citation>
    <scope>NUCLEOTIDE SEQUENCE [LARGE SCALE GENOMIC DNA]</scope>
    <source>
        <strain evidence="12 13">A8</strain>
    </source>
</reference>
<evidence type="ECO:0000256" key="2">
    <source>
        <dbReference type="ARBA" id="ARBA00011359"/>
    </source>
</evidence>
<dbReference type="GO" id="GO:1990961">
    <property type="term" value="P:xenobiotic detoxification by transmembrane export across the plasma membrane"/>
    <property type="evidence" value="ECO:0007669"/>
    <property type="project" value="UniProtKB-ARBA"/>
</dbReference>
<sequence length="110" mass="11647">MLPEFEPVHLLYLAIAIVLEIAANVLMKQSHGFAYKRPAVAAIACALAAFTALSYAIRGIQLSVAYGIWGGVGLVATTVLGMTLFGERLRRSGWVGLGLIMVGVGLLKFA</sequence>
<dbReference type="HOGENOM" id="CLU_133067_0_4_6"/>
<comment type="subcellular location">
    <subcellularLocation>
        <location evidence="1">Cell inner membrane</location>
        <topology evidence="1">Multi-pass membrane protein</topology>
    </subcellularLocation>
    <subcellularLocation>
        <location evidence="10">Cell membrane</location>
        <topology evidence="10">Multi-pass membrane protein</topology>
    </subcellularLocation>
</comment>
<evidence type="ECO:0000256" key="6">
    <source>
        <dbReference type="ARBA" id="ARBA00022519"/>
    </source>
</evidence>
<dbReference type="RefSeq" id="WP_038579173.1">
    <property type="nucleotide sequence ID" value="NZ_CP008884.1"/>
</dbReference>
<evidence type="ECO:0000313" key="12">
    <source>
        <dbReference type="EMBL" id="AIF45924.1"/>
    </source>
</evidence>
<evidence type="ECO:0000256" key="11">
    <source>
        <dbReference type="SAM" id="Phobius"/>
    </source>
</evidence>
<dbReference type="PANTHER" id="PTHR30561">
    <property type="entry name" value="SMR FAMILY PROTON-DEPENDENT DRUG EFFLUX TRANSPORTER SUGE"/>
    <property type="match status" value="1"/>
</dbReference>
<evidence type="ECO:0000256" key="10">
    <source>
        <dbReference type="RuleBase" id="RU003942"/>
    </source>
</evidence>
<dbReference type="KEGG" id="dja:HY57_00905"/>
<keyword evidence="13" id="KW-1185">Reference proteome</keyword>
<protein>
    <recommendedName>
        <fullName evidence="3">Spermidine export protein MdtI</fullName>
    </recommendedName>
</protein>
<dbReference type="Proteomes" id="UP000027987">
    <property type="component" value="Chromosome"/>
</dbReference>
<comment type="similarity">
    <text evidence="10">Belongs to the drug/metabolite transporter (DMT) superfamily. Small multidrug resistance (SMR) (TC 2.A.7.1) family.</text>
</comment>
<feature type="transmembrane region" description="Helical" evidence="11">
    <location>
        <begin position="63"/>
        <end position="85"/>
    </location>
</feature>
<evidence type="ECO:0000256" key="5">
    <source>
        <dbReference type="ARBA" id="ARBA00022475"/>
    </source>
</evidence>
<dbReference type="PATRIC" id="fig|1217721.7.peg.190"/>
<dbReference type="GO" id="GO:0015199">
    <property type="term" value="F:amino-acid betaine transmembrane transporter activity"/>
    <property type="evidence" value="ECO:0007669"/>
    <property type="project" value="TreeGrafter"/>
</dbReference>
<keyword evidence="9 11" id="KW-0472">Membrane</keyword>
<feature type="transmembrane region" description="Helical" evidence="11">
    <location>
        <begin position="39"/>
        <end position="57"/>
    </location>
</feature>
<dbReference type="FunFam" id="1.10.3730.20:FF:000001">
    <property type="entry name" value="Quaternary ammonium compound resistance transporter SugE"/>
    <property type="match status" value="1"/>
</dbReference>
<dbReference type="AlphaFoldDB" id="A0A075JVG8"/>
<dbReference type="Gene3D" id="1.10.3730.20">
    <property type="match status" value="1"/>
</dbReference>
<dbReference type="NCBIfam" id="NF007934">
    <property type="entry name" value="PRK10650.1"/>
    <property type="match status" value="1"/>
</dbReference>
<dbReference type="InterPro" id="IPR000390">
    <property type="entry name" value="Small_drug/metabolite_transptr"/>
</dbReference>
<dbReference type="PANTHER" id="PTHR30561:SF6">
    <property type="entry name" value="SPERMIDINE EXPORT PROTEIN MDTI"/>
    <property type="match status" value="1"/>
</dbReference>
<keyword evidence="8 11" id="KW-1133">Transmembrane helix</keyword>
<name>A0A075JVG8_9GAMM</name>
<evidence type="ECO:0000256" key="8">
    <source>
        <dbReference type="ARBA" id="ARBA00022989"/>
    </source>
</evidence>
<keyword evidence="7 10" id="KW-0812">Transmembrane</keyword>
<evidence type="ECO:0000256" key="4">
    <source>
        <dbReference type="ARBA" id="ARBA00022448"/>
    </source>
</evidence>
<dbReference type="GO" id="GO:1903711">
    <property type="term" value="P:spermidine transmembrane transport"/>
    <property type="evidence" value="ECO:0007669"/>
    <property type="project" value="TreeGrafter"/>
</dbReference>
<feature type="transmembrane region" description="Helical" evidence="11">
    <location>
        <begin position="92"/>
        <end position="109"/>
    </location>
</feature>
<accession>A0A075JVG8</accession>
<evidence type="ECO:0000256" key="3">
    <source>
        <dbReference type="ARBA" id="ARBA00021114"/>
    </source>
</evidence>
<dbReference type="Pfam" id="PF00893">
    <property type="entry name" value="Multi_Drug_Res"/>
    <property type="match status" value="1"/>
</dbReference>
<feature type="transmembrane region" description="Helical" evidence="11">
    <location>
        <begin position="6"/>
        <end position="27"/>
    </location>
</feature>
<keyword evidence="5" id="KW-1003">Cell membrane</keyword>
<evidence type="ECO:0000256" key="1">
    <source>
        <dbReference type="ARBA" id="ARBA00004429"/>
    </source>
</evidence>
<evidence type="ECO:0000256" key="9">
    <source>
        <dbReference type="ARBA" id="ARBA00023136"/>
    </source>
</evidence>
<dbReference type="GO" id="GO:0031460">
    <property type="term" value="P:glycine betaine transport"/>
    <property type="evidence" value="ECO:0007669"/>
    <property type="project" value="TreeGrafter"/>
</dbReference>
<keyword evidence="4" id="KW-0813">Transport</keyword>
<dbReference type="InterPro" id="IPR037185">
    <property type="entry name" value="EmrE-like"/>
</dbReference>
<dbReference type="EMBL" id="CP008884">
    <property type="protein sequence ID" value="AIF45924.1"/>
    <property type="molecule type" value="Genomic_DNA"/>
</dbReference>
<organism evidence="12 13">
    <name type="scientific">Dyella japonica A8</name>
    <dbReference type="NCBI Taxonomy" id="1217721"/>
    <lineage>
        <taxon>Bacteria</taxon>
        <taxon>Pseudomonadati</taxon>
        <taxon>Pseudomonadota</taxon>
        <taxon>Gammaproteobacteria</taxon>
        <taxon>Lysobacterales</taxon>
        <taxon>Rhodanobacteraceae</taxon>
        <taxon>Dyella</taxon>
    </lineage>
</organism>
<dbReference type="GO" id="GO:0015297">
    <property type="term" value="F:antiporter activity"/>
    <property type="evidence" value="ECO:0007669"/>
    <property type="project" value="TreeGrafter"/>
</dbReference>
<dbReference type="InterPro" id="IPR045324">
    <property type="entry name" value="Small_multidrug_res"/>
</dbReference>
<dbReference type="SUPFAM" id="SSF103481">
    <property type="entry name" value="Multidrug resistance efflux transporter EmrE"/>
    <property type="match status" value="1"/>
</dbReference>